<keyword evidence="2 5" id="KW-0808">Transferase</keyword>
<dbReference type="RefSeq" id="WP_041964777.1">
    <property type="nucleotide sequence ID" value="NZ_BASE01000019.1"/>
</dbReference>
<dbReference type="PANTHER" id="PTHR43085:SF54">
    <property type="entry name" value="PUTATIVE-RELATED"/>
    <property type="match status" value="1"/>
</dbReference>
<sequence>MGMLYSIGEVLIDFIPQQKGKALKDVVTFERMPGGAPANVSAAVARYGQAASMITKVGEDAFGDFLIEQLEEAGVRTDMIVRTKQANTGLAFVSLREDGERDFSFYRKPSADLLLEEIELDASSFGRGDILHFCSVDLVESPMKQTHRKAVNSMKEQGGIISFDPNVRLPLWDSAEDCRSAILEFLPSAHIVKISDEELEFITGIQDEQEAIQSLFQGDVQAVVFTKGAKGADLYVGKEKYGSNGFTVKVEDTTGAGDAFIGGFLYKLLELGATSENLIELLHDQHADILRFANASGALTTTKRGAISALPTRDKVDRLIKTFRIQ</sequence>
<dbReference type="InterPro" id="IPR002173">
    <property type="entry name" value="Carboh/pur_kinase_PfkB_CS"/>
</dbReference>
<dbReference type="InterPro" id="IPR029056">
    <property type="entry name" value="Ribokinase-like"/>
</dbReference>
<dbReference type="PANTHER" id="PTHR43085">
    <property type="entry name" value="HEXOKINASE FAMILY MEMBER"/>
    <property type="match status" value="1"/>
</dbReference>
<gene>
    <name evidence="5" type="ORF">SAMD00020551_1019</name>
</gene>
<protein>
    <submittedName>
        <fullName evidence="5">Fructokinase</fullName>
        <ecNumber evidence="5">2.7.1.4</ecNumber>
    </submittedName>
</protein>
<dbReference type="STRING" id="1321606.SAMD00020551_1019"/>
<evidence type="ECO:0000256" key="1">
    <source>
        <dbReference type="ARBA" id="ARBA00010688"/>
    </source>
</evidence>
<dbReference type="PROSITE" id="PS00584">
    <property type="entry name" value="PFKB_KINASES_2"/>
    <property type="match status" value="1"/>
</dbReference>
<accession>A0A0A8X0Z8</accession>
<dbReference type="CDD" id="cd01167">
    <property type="entry name" value="bac_FRK"/>
    <property type="match status" value="1"/>
</dbReference>
<evidence type="ECO:0000259" key="4">
    <source>
        <dbReference type="Pfam" id="PF00294"/>
    </source>
</evidence>
<dbReference type="EC" id="2.7.1.4" evidence="5"/>
<evidence type="ECO:0000256" key="2">
    <source>
        <dbReference type="ARBA" id="ARBA00022679"/>
    </source>
</evidence>
<dbReference type="AlphaFoldDB" id="A0A0A8X0Z8"/>
<keyword evidence="3 5" id="KW-0418">Kinase</keyword>
<evidence type="ECO:0000313" key="5">
    <source>
        <dbReference type="EMBL" id="GAM12884.1"/>
    </source>
</evidence>
<dbReference type="EMBL" id="BASE01000019">
    <property type="protein sequence ID" value="GAM12884.1"/>
    <property type="molecule type" value="Genomic_DNA"/>
</dbReference>
<name>A0A0A8X0Z8_MESS1</name>
<organism evidence="5 6">
    <name type="scientific">Mesobacillus selenatarsenatis (strain DSM 18680 / JCM 14380 / FERM P-15431 / SF-1)</name>
    <dbReference type="NCBI Taxonomy" id="1321606"/>
    <lineage>
        <taxon>Bacteria</taxon>
        <taxon>Bacillati</taxon>
        <taxon>Bacillota</taxon>
        <taxon>Bacilli</taxon>
        <taxon>Bacillales</taxon>
        <taxon>Bacillaceae</taxon>
        <taxon>Mesobacillus</taxon>
    </lineage>
</organism>
<comment type="similarity">
    <text evidence="1">Belongs to the carbohydrate kinase PfkB family.</text>
</comment>
<dbReference type="GO" id="GO:0008865">
    <property type="term" value="F:fructokinase activity"/>
    <property type="evidence" value="ECO:0007669"/>
    <property type="project" value="UniProtKB-EC"/>
</dbReference>
<evidence type="ECO:0000256" key="3">
    <source>
        <dbReference type="ARBA" id="ARBA00022777"/>
    </source>
</evidence>
<dbReference type="SUPFAM" id="SSF53613">
    <property type="entry name" value="Ribokinase-like"/>
    <property type="match status" value="1"/>
</dbReference>
<dbReference type="Proteomes" id="UP000031014">
    <property type="component" value="Unassembled WGS sequence"/>
</dbReference>
<dbReference type="Pfam" id="PF00294">
    <property type="entry name" value="PfkB"/>
    <property type="match status" value="1"/>
</dbReference>
<feature type="domain" description="Carbohydrate kinase PfkB" evidence="4">
    <location>
        <begin position="3"/>
        <end position="313"/>
    </location>
</feature>
<dbReference type="InterPro" id="IPR050306">
    <property type="entry name" value="PfkB_Carbo_kinase"/>
</dbReference>
<evidence type="ECO:0000313" key="6">
    <source>
        <dbReference type="Proteomes" id="UP000031014"/>
    </source>
</evidence>
<dbReference type="InterPro" id="IPR011611">
    <property type="entry name" value="PfkB_dom"/>
</dbReference>
<reference evidence="5 6" key="1">
    <citation type="submission" date="2013-06" db="EMBL/GenBank/DDBJ databases">
        <title>Whole genome shotgun sequence of Bacillus selenatarsenatis SF-1.</title>
        <authorList>
            <person name="Kuroda M."/>
            <person name="Sei K."/>
            <person name="Yamashita M."/>
            <person name="Ike M."/>
        </authorList>
    </citation>
    <scope>NUCLEOTIDE SEQUENCE [LARGE SCALE GENOMIC DNA]</scope>
    <source>
        <strain evidence="5 6">SF-1</strain>
    </source>
</reference>
<dbReference type="PROSITE" id="PS00583">
    <property type="entry name" value="PFKB_KINASES_1"/>
    <property type="match status" value="1"/>
</dbReference>
<comment type="caution">
    <text evidence="5">The sequence shown here is derived from an EMBL/GenBank/DDBJ whole genome shotgun (WGS) entry which is preliminary data.</text>
</comment>
<dbReference type="Gene3D" id="3.40.1190.20">
    <property type="match status" value="1"/>
</dbReference>
<dbReference type="OrthoDB" id="9813569at2"/>
<keyword evidence="6" id="KW-1185">Reference proteome</keyword>
<proteinExistence type="inferred from homology"/>